<reference evidence="2" key="2">
    <citation type="submission" date="2021-10" db="EMBL/GenBank/DDBJ databases">
        <title>Phylogenomics reveals ancestral predisposition of the termite-cultivated fungus Termitomyces towards a domesticated lifestyle.</title>
        <authorList>
            <person name="Auxier B."/>
            <person name="Grum-Grzhimaylo A."/>
            <person name="Cardenas M.E."/>
            <person name="Lodge J.D."/>
            <person name="Laessoe T."/>
            <person name="Pedersen O."/>
            <person name="Smith M.E."/>
            <person name="Kuyper T.W."/>
            <person name="Franco-Molano E.A."/>
            <person name="Baroni T.J."/>
            <person name="Aanen D.K."/>
        </authorList>
    </citation>
    <scope>NUCLEOTIDE SEQUENCE</scope>
    <source>
        <strain evidence="2">D49</strain>
    </source>
</reference>
<feature type="compositionally biased region" description="Low complexity" evidence="1">
    <location>
        <begin position="12"/>
        <end position="22"/>
    </location>
</feature>
<sequence>MSERSLCLVRGPSSTVPVLPATPTTPALSVSLKLPPTLSLPASTVHKLHRAEAQDSRSKRKTRRQVRGHNNFTNHDTRDNTRNTDCASLRECIERRTHGSATKPPSDPPSTKFGKPEPQAQVTPAFPQLRKQKTDILAHADWERHFDHPNCCCIRPTTGRLWD</sequence>
<feature type="region of interest" description="Disordered" evidence="1">
    <location>
        <begin position="1"/>
        <end position="22"/>
    </location>
</feature>
<proteinExistence type="predicted"/>
<dbReference type="Proteomes" id="UP000717328">
    <property type="component" value="Unassembled WGS sequence"/>
</dbReference>
<dbReference type="AlphaFoldDB" id="A0A9P7FMD5"/>
<protein>
    <submittedName>
        <fullName evidence="2">Uncharacterized protein</fullName>
    </submittedName>
</protein>
<evidence type="ECO:0000313" key="3">
    <source>
        <dbReference type="Proteomes" id="UP000717328"/>
    </source>
</evidence>
<feature type="compositionally biased region" description="Basic residues" evidence="1">
    <location>
        <begin position="58"/>
        <end position="67"/>
    </location>
</feature>
<evidence type="ECO:0000256" key="1">
    <source>
        <dbReference type="SAM" id="MobiDB-lite"/>
    </source>
</evidence>
<accession>A0A9P7FMD5</accession>
<keyword evidence="3" id="KW-1185">Reference proteome</keyword>
<reference evidence="2" key="1">
    <citation type="submission" date="2021-02" db="EMBL/GenBank/DDBJ databases">
        <authorList>
            <person name="Nieuwenhuis M."/>
            <person name="Van De Peppel L.J.J."/>
        </authorList>
    </citation>
    <scope>NUCLEOTIDE SEQUENCE</scope>
    <source>
        <strain evidence="2">D49</strain>
    </source>
</reference>
<dbReference type="EMBL" id="JABCKI010006415">
    <property type="protein sequence ID" value="KAG5634433.1"/>
    <property type="molecule type" value="Genomic_DNA"/>
</dbReference>
<gene>
    <name evidence="2" type="ORF">H0H81_002020</name>
</gene>
<feature type="region of interest" description="Disordered" evidence="1">
    <location>
        <begin position="41"/>
        <end position="129"/>
    </location>
</feature>
<comment type="caution">
    <text evidence="2">The sequence shown here is derived from an EMBL/GenBank/DDBJ whole genome shotgun (WGS) entry which is preliminary data.</text>
</comment>
<evidence type="ECO:0000313" key="2">
    <source>
        <dbReference type="EMBL" id="KAG5634433.1"/>
    </source>
</evidence>
<name>A0A9P7FMD5_9AGAR</name>
<organism evidence="2 3">
    <name type="scientific">Sphagnurus paluster</name>
    <dbReference type="NCBI Taxonomy" id="117069"/>
    <lineage>
        <taxon>Eukaryota</taxon>
        <taxon>Fungi</taxon>
        <taxon>Dikarya</taxon>
        <taxon>Basidiomycota</taxon>
        <taxon>Agaricomycotina</taxon>
        <taxon>Agaricomycetes</taxon>
        <taxon>Agaricomycetidae</taxon>
        <taxon>Agaricales</taxon>
        <taxon>Tricholomatineae</taxon>
        <taxon>Lyophyllaceae</taxon>
        <taxon>Sphagnurus</taxon>
    </lineage>
</organism>